<reference key="1">
    <citation type="journal article" date="2011" name="Mol. Biol. Evol.">
        <title>Unity in variety -- the pan-genome of the Chlamydiae.</title>
        <authorList>
            <person name="Collingro A."/>
            <person name="Tischler P."/>
            <person name="Weinmaier T."/>
            <person name="Penz T."/>
            <person name="Heinz E."/>
            <person name="Brunham R.C."/>
            <person name="Read T.D."/>
            <person name="Bavoil P.M."/>
            <person name="Sachse K."/>
            <person name="Kahane S."/>
            <person name="Friedman M.G."/>
            <person name="Rattei T."/>
            <person name="Myers G.S.A."/>
            <person name="Horn M."/>
        </authorList>
    </citation>
    <scope>NUCLEOTIDE SEQUENCE</scope>
    <source>
        <strain>Z</strain>
    </source>
</reference>
<dbReference type="KEGG" id="sng:SNE_A15870"/>
<keyword evidence="3" id="KW-1185">Reference proteome</keyword>
<dbReference type="Proteomes" id="UP000000496">
    <property type="component" value="Chromosome gsn.131"/>
</dbReference>
<evidence type="ECO:0000256" key="1">
    <source>
        <dbReference type="SAM" id="Coils"/>
    </source>
</evidence>
<dbReference type="HOGENOM" id="CLU_2002382_0_0_0"/>
<name>F8L9D7_SIMNZ</name>
<gene>
    <name evidence="2" type="ordered locus">SNE_A15870</name>
</gene>
<accession>F8L9D7</accession>
<dbReference type="AlphaFoldDB" id="F8L9D7"/>
<evidence type="ECO:0000313" key="2">
    <source>
        <dbReference type="EMBL" id="CCB89464.1"/>
    </source>
</evidence>
<feature type="coiled-coil region" evidence="1">
    <location>
        <begin position="83"/>
        <end position="110"/>
    </location>
</feature>
<dbReference type="RefSeq" id="WP_013943930.1">
    <property type="nucleotide sequence ID" value="NC_015713.1"/>
</dbReference>
<dbReference type="STRING" id="331113.SNE_A15870"/>
<evidence type="ECO:0000313" key="3">
    <source>
        <dbReference type="Proteomes" id="UP000000496"/>
    </source>
</evidence>
<sequence length="124" mass="14163">MGKKIGLFALCFILLGFGIQALVKELPPDQWKQEVENIDNTISKLTDLRDKELARAARRQNDGDRLQFQSHNLLDAKRAWADADASREIAARYQQEIDQLEMRKAELLQKHGVEYTPPVTSQVS</sequence>
<reference evidence="2 3" key="2">
    <citation type="journal article" date="2011" name="Mol. Biol. Evol.">
        <title>Unity in variety--the pan-genome of the Chlamydiae.</title>
        <authorList>
            <person name="Collingro A."/>
            <person name="Tischler P."/>
            <person name="Weinmaier T."/>
            <person name="Penz T."/>
            <person name="Heinz E."/>
            <person name="Brunham R.C."/>
            <person name="Read T.D."/>
            <person name="Bavoil P.M."/>
            <person name="Sachse K."/>
            <person name="Kahane S."/>
            <person name="Friedman M.G."/>
            <person name="Rattei T."/>
            <person name="Myers G.S."/>
            <person name="Horn M."/>
        </authorList>
    </citation>
    <scope>NUCLEOTIDE SEQUENCE [LARGE SCALE GENOMIC DNA]</scope>
    <source>
        <strain evidence="3">ATCC VR-1471 / Z</strain>
    </source>
</reference>
<protein>
    <submittedName>
        <fullName evidence="2">Uncharacterized protein</fullName>
    </submittedName>
</protein>
<keyword evidence="1" id="KW-0175">Coiled coil</keyword>
<proteinExistence type="predicted"/>
<dbReference type="EMBL" id="FR872582">
    <property type="protein sequence ID" value="CCB89464.1"/>
    <property type="molecule type" value="Genomic_DNA"/>
</dbReference>
<organism evidence="2 3">
    <name type="scientific">Simkania negevensis (strain ATCC VR-1471 / DSM 27360 / Z)</name>
    <dbReference type="NCBI Taxonomy" id="331113"/>
    <lineage>
        <taxon>Bacteria</taxon>
        <taxon>Pseudomonadati</taxon>
        <taxon>Chlamydiota</taxon>
        <taxon>Chlamydiia</taxon>
        <taxon>Parachlamydiales</taxon>
        <taxon>Simkaniaceae</taxon>
        <taxon>Simkania</taxon>
    </lineage>
</organism>